<comment type="similarity">
    <text evidence="1 6">Belongs to the eukaryotic ribosomal protein eS4 family.</text>
</comment>
<keyword evidence="2 6" id="KW-0699">rRNA-binding</keyword>
<dbReference type="FunFam" id="3.10.290.10:FF:000051">
    <property type="entry name" value="40S ribosomal protein S4, X isoform"/>
    <property type="match status" value="1"/>
</dbReference>
<dbReference type="Pfam" id="PF16121">
    <property type="entry name" value="40S_S4_C"/>
    <property type="match status" value="1"/>
</dbReference>
<dbReference type="InterPro" id="IPR013843">
    <property type="entry name" value="Ribosomal_eS4_N"/>
</dbReference>
<evidence type="ECO:0000256" key="4">
    <source>
        <dbReference type="ARBA" id="ARBA00022980"/>
    </source>
</evidence>
<reference evidence="9 10" key="1">
    <citation type="journal article" date="2018" name="MBio">
        <title>Comparative Genomics Reveals the Core Gene Toolbox for the Fungus-Insect Symbiosis.</title>
        <authorList>
            <person name="Wang Y."/>
            <person name="Stata M."/>
            <person name="Wang W."/>
            <person name="Stajich J.E."/>
            <person name="White M.M."/>
            <person name="Moncalvo J.M."/>
        </authorList>
    </citation>
    <scope>NUCLEOTIDE SEQUENCE [LARGE SCALE GENOMIC DNA]</scope>
    <source>
        <strain evidence="9 10">AUS-126-30</strain>
    </source>
</reference>
<dbReference type="Pfam" id="PF00900">
    <property type="entry name" value="Ribosomal_S4e"/>
    <property type="match status" value="1"/>
</dbReference>
<proteinExistence type="inferred from homology"/>
<dbReference type="PROSITE" id="PS00528">
    <property type="entry name" value="RIBOSOMAL_S4E"/>
    <property type="match status" value="1"/>
</dbReference>
<dbReference type="PANTHER" id="PTHR11581:SF0">
    <property type="entry name" value="SMALL RIBOSOMAL SUBUNIT PROTEIN ES4"/>
    <property type="match status" value="1"/>
</dbReference>
<dbReference type="EMBL" id="MBFU01000133">
    <property type="protein sequence ID" value="PWA01765.1"/>
    <property type="molecule type" value="Genomic_DNA"/>
</dbReference>
<dbReference type="InterPro" id="IPR032277">
    <property type="entry name" value="Ribosomal_eS4_C"/>
</dbReference>
<dbReference type="SMART" id="SM00739">
    <property type="entry name" value="KOW"/>
    <property type="match status" value="1"/>
</dbReference>
<dbReference type="FunFam" id="2.30.30.30:FF:000005">
    <property type="entry name" value="40S ribosomal protein S4"/>
    <property type="match status" value="1"/>
</dbReference>
<name>A0A2U1J9Q9_SMIAN</name>
<dbReference type="GO" id="GO:0003735">
    <property type="term" value="F:structural constituent of ribosome"/>
    <property type="evidence" value="ECO:0007669"/>
    <property type="project" value="UniProtKB-UniRule"/>
</dbReference>
<dbReference type="PROSITE" id="PS50889">
    <property type="entry name" value="S4"/>
    <property type="match status" value="1"/>
</dbReference>
<dbReference type="Pfam" id="PF01479">
    <property type="entry name" value="S4"/>
    <property type="match status" value="1"/>
</dbReference>
<comment type="caution">
    <text evidence="9">The sequence shown here is derived from an EMBL/GenBank/DDBJ whole genome shotgun (WGS) entry which is preliminary data.</text>
</comment>
<evidence type="ECO:0000313" key="9">
    <source>
        <dbReference type="EMBL" id="PWA01765.1"/>
    </source>
</evidence>
<dbReference type="GO" id="GO:0019843">
    <property type="term" value="F:rRNA binding"/>
    <property type="evidence" value="ECO:0007669"/>
    <property type="project" value="UniProtKB-UniRule"/>
</dbReference>
<accession>A0A2U1J9Q9</accession>
<evidence type="ECO:0000259" key="8">
    <source>
        <dbReference type="SMART" id="SM00739"/>
    </source>
</evidence>
<dbReference type="PIRSF" id="PIRSF002116">
    <property type="entry name" value="Ribosomal_S4"/>
    <property type="match status" value="1"/>
</dbReference>
<evidence type="ECO:0000256" key="3">
    <source>
        <dbReference type="ARBA" id="ARBA00022884"/>
    </source>
</evidence>
<evidence type="ECO:0000256" key="1">
    <source>
        <dbReference type="ARBA" id="ARBA00007500"/>
    </source>
</evidence>
<dbReference type="InterPro" id="IPR041982">
    <property type="entry name" value="Ribosomal_eS4_KOW"/>
</dbReference>
<keyword evidence="10" id="KW-1185">Reference proteome</keyword>
<evidence type="ECO:0000256" key="2">
    <source>
        <dbReference type="ARBA" id="ARBA00022730"/>
    </source>
</evidence>
<dbReference type="InterPro" id="IPR014722">
    <property type="entry name" value="Rib_uL2_dom2"/>
</dbReference>
<evidence type="ECO:0000313" key="10">
    <source>
        <dbReference type="Proteomes" id="UP000245591"/>
    </source>
</evidence>
<dbReference type="Gene3D" id="2.40.50.740">
    <property type="match status" value="1"/>
</dbReference>
<dbReference type="FunFam" id="2.40.50.740:FF:000001">
    <property type="entry name" value="40S ribosomal protein S4"/>
    <property type="match status" value="1"/>
</dbReference>
<feature type="domain" description="RNA-binding S4" evidence="7">
    <location>
        <begin position="55"/>
        <end position="119"/>
    </location>
</feature>
<dbReference type="InterPro" id="IPR005824">
    <property type="entry name" value="KOW"/>
</dbReference>
<dbReference type="InterPro" id="IPR013845">
    <property type="entry name" value="Ribosomal_eS4_central_region"/>
</dbReference>
<dbReference type="AlphaFoldDB" id="A0A2U1J9Q9"/>
<organism evidence="9 10">
    <name type="scientific">Smittium angustum</name>
    <dbReference type="NCBI Taxonomy" id="133377"/>
    <lineage>
        <taxon>Eukaryota</taxon>
        <taxon>Fungi</taxon>
        <taxon>Fungi incertae sedis</taxon>
        <taxon>Zoopagomycota</taxon>
        <taxon>Kickxellomycotina</taxon>
        <taxon>Harpellomycetes</taxon>
        <taxon>Harpellales</taxon>
        <taxon>Legeriomycetaceae</taxon>
        <taxon>Smittium</taxon>
    </lineage>
</organism>
<dbReference type="HAMAP" id="MF_00485">
    <property type="entry name" value="Ribosomal_eS4"/>
    <property type="match status" value="1"/>
</dbReference>
<protein>
    <recommendedName>
        <fullName evidence="6">40S ribosomal protein S4</fullName>
    </recommendedName>
</protein>
<evidence type="ECO:0000256" key="5">
    <source>
        <dbReference type="ARBA" id="ARBA00023274"/>
    </source>
</evidence>
<dbReference type="GO" id="GO:0006412">
    <property type="term" value="P:translation"/>
    <property type="evidence" value="ECO:0007669"/>
    <property type="project" value="InterPro"/>
</dbReference>
<dbReference type="CDD" id="cd06087">
    <property type="entry name" value="KOW_RPS4"/>
    <property type="match status" value="1"/>
</dbReference>
<dbReference type="Gene3D" id="3.10.290.10">
    <property type="entry name" value="RNA-binding S4 domain"/>
    <property type="match status" value="1"/>
</dbReference>
<keyword evidence="3 6" id="KW-0694">RNA-binding</keyword>
<keyword evidence="4 6" id="KW-0689">Ribosomal protein</keyword>
<dbReference type="InterPro" id="IPR038237">
    <property type="entry name" value="Ribosomal_eS4_central_sf"/>
</dbReference>
<dbReference type="Pfam" id="PF08071">
    <property type="entry name" value="RS4NT"/>
    <property type="match status" value="1"/>
</dbReference>
<dbReference type="Proteomes" id="UP000245591">
    <property type="component" value="Unassembled WGS sequence"/>
</dbReference>
<dbReference type="InterPro" id="IPR018199">
    <property type="entry name" value="Ribosomal_eS4_N_CS"/>
</dbReference>
<keyword evidence="5 6" id="KW-0687">Ribonucleoprotein</keyword>
<dbReference type="Gene3D" id="2.30.30.30">
    <property type="match status" value="1"/>
</dbReference>
<dbReference type="InterPro" id="IPR000876">
    <property type="entry name" value="Ribosomal_eS4"/>
</dbReference>
<evidence type="ECO:0000256" key="6">
    <source>
        <dbReference type="PIRNR" id="PIRNR002116"/>
    </source>
</evidence>
<dbReference type="SMART" id="SM00363">
    <property type="entry name" value="S4"/>
    <property type="match status" value="1"/>
</dbReference>
<gene>
    <name evidence="9" type="ORF">BB558_002103</name>
</gene>
<dbReference type="CDD" id="cd00165">
    <property type="entry name" value="S4"/>
    <property type="match status" value="1"/>
</dbReference>
<dbReference type="GO" id="GO:0022627">
    <property type="term" value="C:cytosolic small ribosomal subunit"/>
    <property type="evidence" value="ECO:0007669"/>
    <property type="project" value="TreeGrafter"/>
</dbReference>
<feature type="domain" description="KOW" evidence="8">
    <location>
        <begin position="187"/>
        <end position="214"/>
    </location>
</feature>
<dbReference type="InterPro" id="IPR002942">
    <property type="entry name" value="S4_RNA-bd"/>
</dbReference>
<dbReference type="InterPro" id="IPR036986">
    <property type="entry name" value="S4_RNA-bd_sf"/>
</dbReference>
<evidence type="ECO:0000259" key="7">
    <source>
        <dbReference type="SMART" id="SM00363"/>
    </source>
</evidence>
<dbReference type="PANTHER" id="PTHR11581">
    <property type="entry name" value="30S/40S RIBOSOMAL PROTEIN S4"/>
    <property type="match status" value="1"/>
</dbReference>
<sequence length="274" mass="30905">MSSNPQGNTQFTDLARGPKKHMKRLAAPKHWMLDKLTGTYAPKPSAGPHKQSECLPLIIFLRNRLKYALNGREVKSILMQRLVKVDGKVRTDVTYPTGFMDVITLEKTNENFRLIYDIKGRFTIHRISDEEAKYKLGKVRRAQVGAKGIPFVVTHDARTIRYPHPSVKVNDTVKIDIETGKIVDHVKMEVGNVAMVTGGRSMGRVGVITHRERHHGGFDIVNLKDSTGHTFATRLTNVFVIGEGSKSMISLPKNKGIKLSISEERDQRRQRQEA</sequence>